<reference evidence="3" key="1">
    <citation type="journal article" date="2020" name="Stud. Mycol.">
        <title>101 Dothideomycetes genomes: a test case for predicting lifestyles and emergence of pathogens.</title>
        <authorList>
            <person name="Haridas S."/>
            <person name="Albert R."/>
            <person name="Binder M."/>
            <person name="Bloem J."/>
            <person name="Labutti K."/>
            <person name="Salamov A."/>
            <person name="Andreopoulos B."/>
            <person name="Baker S."/>
            <person name="Barry K."/>
            <person name="Bills G."/>
            <person name="Bluhm B."/>
            <person name="Cannon C."/>
            <person name="Castanera R."/>
            <person name="Culley D."/>
            <person name="Daum C."/>
            <person name="Ezra D."/>
            <person name="Gonzalez J."/>
            <person name="Henrissat B."/>
            <person name="Kuo A."/>
            <person name="Liang C."/>
            <person name="Lipzen A."/>
            <person name="Lutzoni F."/>
            <person name="Magnuson J."/>
            <person name="Mondo S."/>
            <person name="Nolan M."/>
            <person name="Ohm R."/>
            <person name="Pangilinan J."/>
            <person name="Park H.-J."/>
            <person name="Ramirez L."/>
            <person name="Alfaro M."/>
            <person name="Sun H."/>
            <person name="Tritt A."/>
            <person name="Yoshinaga Y."/>
            <person name="Zwiers L.-H."/>
            <person name="Turgeon B."/>
            <person name="Goodwin S."/>
            <person name="Spatafora J."/>
            <person name="Crous P."/>
            <person name="Grigoriev I."/>
        </authorList>
    </citation>
    <scope>NUCLEOTIDE SEQUENCE</scope>
    <source>
        <strain evidence="3">CBS 123094</strain>
    </source>
</reference>
<proteinExistence type="predicted"/>
<feature type="compositionally biased region" description="Polar residues" evidence="1">
    <location>
        <begin position="174"/>
        <end position="187"/>
    </location>
</feature>
<dbReference type="PROSITE" id="PS50021">
    <property type="entry name" value="CH"/>
    <property type="match status" value="1"/>
</dbReference>
<accession>A0A6A5X101</accession>
<dbReference type="SMART" id="SM00033">
    <property type="entry name" value="CH"/>
    <property type="match status" value="1"/>
</dbReference>
<dbReference type="GO" id="GO:0007015">
    <property type="term" value="P:actin filament organization"/>
    <property type="evidence" value="ECO:0007669"/>
    <property type="project" value="TreeGrafter"/>
</dbReference>
<feature type="compositionally biased region" description="Polar residues" evidence="1">
    <location>
        <begin position="390"/>
        <end position="402"/>
    </location>
</feature>
<dbReference type="SUPFAM" id="SSF47576">
    <property type="entry name" value="Calponin-homology domain, CH-domain"/>
    <property type="match status" value="1"/>
</dbReference>
<dbReference type="Proteomes" id="UP000799779">
    <property type="component" value="Unassembled WGS sequence"/>
</dbReference>
<dbReference type="CDD" id="cd21210">
    <property type="entry name" value="CH_SCP1-like"/>
    <property type="match status" value="1"/>
</dbReference>
<evidence type="ECO:0000313" key="4">
    <source>
        <dbReference type="Proteomes" id="UP000799779"/>
    </source>
</evidence>
<dbReference type="GO" id="GO:0051015">
    <property type="term" value="F:actin filament binding"/>
    <property type="evidence" value="ECO:0007669"/>
    <property type="project" value="TreeGrafter"/>
</dbReference>
<evidence type="ECO:0000259" key="2">
    <source>
        <dbReference type="PROSITE" id="PS50021"/>
    </source>
</evidence>
<feature type="region of interest" description="Disordered" evidence="1">
    <location>
        <begin position="131"/>
        <end position="230"/>
    </location>
</feature>
<feature type="compositionally biased region" description="Basic and acidic residues" evidence="1">
    <location>
        <begin position="278"/>
        <end position="386"/>
    </location>
</feature>
<dbReference type="Pfam" id="PF00307">
    <property type="entry name" value="CH"/>
    <property type="match status" value="1"/>
</dbReference>
<dbReference type="InterPro" id="IPR001715">
    <property type="entry name" value="CH_dom"/>
</dbReference>
<dbReference type="OrthoDB" id="21595at2759"/>
<feature type="domain" description="Calponin-homology (CH)" evidence="2">
    <location>
        <begin position="21"/>
        <end position="128"/>
    </location>
</feature>
<dbReference type="AlphaFoldDB" id="A0A6A5X101"/>
<gene>
    <name evidence="3" type="ORF">P154DRAFT_519868</name>
</gene>
<dbReference type="InterPro" id="IPR050606">
    <property type="entry name" value="Calponin-like"/>
</dbReference>
<dbReference type="PANTHER" id="PTHR47385:SF14">
    <property type="entry name" value="TRANSGELIN"/>
    <property type="match status" value="1"/>
</dbReference>
<dbReference type="PANTHER" id="PTHR47385">
    <property type="entry name" value="CALPONIN"/>
    <property type="match status" value="1"/>
</dbReference>
<dbReference type="InterPro" id="IPR003096">
    <property type="entry name" value="SM22_calponin"/>
</dbReference>
<dbReference type="GO" id="GO:0015629">
    <property type="term" value="C:actin cytoskeleton"/>
    <property type="evidence" value="ECO:0007669"/>
    <property type="project" value="TreeGrafter"/>
</dbReference>
<feature type="compositionally biased region" description="Pro residues" evidence="1">
    <location>
        <begin position="514"/>
        <end position="524"/>
    </location>
</feature>
<dbReference type="Gene3D" id="1.10.418.10">
    <property type="entry name" value="Calponin-like domain"/>
    <property type="match status" value="1"/>
</dbReference>
<feature type="region of interest" description="Disordered" evidence="1">
    <location>
        <begin position="267"/>
        <end position="632"/>
    </location>
</feature>
<feature type="compositionally biased region" description="Pro residues" evidence="1">
    <location>
        <begin position="497"/>
        <end position="507"/>
    </location>
</feature>
<dbReference type="EMBL" id="ML977571">
    <property type="protein sequence ID" value="KAF2003646.1"/>
    <property type="molecule type" value="Genomic_DNA"/>
</dbReference>
<evidence type="ECO:0000256" key="1">
    <source>
        <dbReference type="SAM" id="MobiDB-lite"/>
    </source>
</evidence>
<organism evidence="3 4">
    <name type="scientific">Amniculicola lignicola CBS 123094</name>
    <dbReference type="NCBI Taxonomy" id="1392246"/>
    <lineage>
        <taxon>Eukaryota</taxon>
        <taxon>Fungi</taxon>
        <taxon>Dikarya</taxon>
        <taxon>Ascomycota</taxon>
        <taxon>Pezizomycotina</taxon>
        <taxon>Dothideomycetes</taxon>
        <taxon>Pleosporomycetidae</taxon>
        <taxon>Pleosporales</taxon>
        <taxon>Amniculicolaceae</taxon>
        <taxon>Amniculicola</taxon>
    </lineage>
</organism>
<protein>
    <recommendedName>
        <fullName evidence="2">Calponin-homology (CH) domain-containing protein</fullName>
    </recommendedName>
</protein>
<feature type="compositionally biased region" description="Polar residues" evidence="1">
    <location>
        <begin position="618"/>
        <end position="628"/>
    </location>
</feature>
<dbReference type="InterPro" id="IPR036872">
    <property type="entry name" value="CH_dom_sf"/>
</dbReference>
<evidence type="ECO:0000313" key="3">
    <source>
        <dbReference type="EMBL" id="KAF2003646.1"/>
    </source>
</evidence>
<sequence length="663" mass="74397">MASVTSLDQDMKKLRMGRYTPQAANEARGWIEDILGERLPAGDLLDALKDGTVLCRLVNLAVPNPGVKFKKSAMPFIQMENISHFLRACEQAPLSMPAHDRFLTVDLYESKDPTQVLQCLSAFSRVAHTVNPSNFPTTIGPKRTGGPLSPATTGAGGYANGGSLTSPGFGRSRGPSTASNTSGSATFNPLRPAADRALSPALTGGSNSSRNSNGIPKSPPGGVGVSSWSKRTDEGITAPAWNIHQYGYMGGASQGNQGVAFGARRQITSAGPHVPNLAEKERKRREKEMEDERARVLAEEAEHHRRIEREAEEERARAEEERRWEEESRLQREAKQNRLEKQKREWEEQERQWKLEEEQRQIEEKEALERFEQDARRKRAGSDARLKGQFLSQYQAEQSSMPSEPVNAESDRIRELERQLEEAKERERQYQQEREDRSERKKMRSRSKSRTRDRSQSRPRPQPPPRAPSPQDSTASWAKADDREYLRQQWQETQRQPPRPLPEPTPPSLSVRPLPEPSTRPLPDPAAYAKTSRTDRFLASNPAPAISKPKNYIPPELTSTSERAAEDARRAASQSKTKAGGWASKSLLEREMERERERQKEWEDSQRALQNAPRDPTAGTSEGQSWDVNQYGYIGGDSQNKVGSGIGFGGKRQIIGPRPFGQR</sequence>
<keyword evidence="4" id="KW-1185">Reference proteome</keyword>
<dbReference type="PRINTS" id="PR00888">
    <property type="entry name" value="SM22CALPONIN"/>
</dbReference>
<name>A0A6A5X101_9PLEO</name>
<feature type="compositionally biased region" description="Basic residues" evidence="1">
    <location>
        <begin position="440"/>
        <end position="449"/>
    </location>
</feature>
<feature type="compositionally biased region" description="Basic and acidic residues" evidence="1">
    <location>
        <begin position="409"/>
        <end position="439"/>
    </location>
</feature>
<feature type="compositionally biased region" description="Low complexity" evidence="1">
    <location>
        <begin position="204"/>
        <end position="214"/>
    </location>
</feature>
<feature type="compositionally biased region" description="Basic and acidic residues" evidence="1">
    <location>
        <begin position="587"/>
        <end position="606"/>
    </location>
</feature>
<feature type="region of interest" description="Disordered" evidence="1">
    <location>
        <begin position="644"/>
        <end position="663"/>
    </location>
</feature>